<sequence length="95" mass="10389">MAGELDPRLIGLLRASLGFIDALRDIGVEGEIAVRLDRDGARRLVNVVDVKDRGRHGVNIAGLRFEWPKTDPVEAFAENDNDGALPLEDETPALK</sequence>
<proteinExistence type="predicted"/>
<protein>
    <submittedName>
        <fullName evidence="2">Uncharacterized protein</fullName>
    </submittedName>
</protein>
<organism evidence="2 3">
    <name type="scientific">Aestuariivirga litoralis</name>
    <dbReference type="NCBI Taxonomy" id="2650924"/>
    <lineage>
        <taxon>Bacteria</taxon>
        <taxon>Pseudomonadati</taxon>
        <taxon>Pseudomonadota</taxon>
        <taxon>Alphaproteobacteria</taxon>
        <taxon>Hyphomicrobiales</taxon>
        <taxon>Aestuariivirgaceae</taxon>
        <taxon>Aestuariivirga</taxon>
    </lineage>
</organism>
<dbReference type="AlphaFoldDB" id="A0A2W2B7U0"/>
<evidence type="ECO:0000256" key="1">
    <source>
        <dbReference type="SAM" id="MobiDB-lite"/>
    </source>
</evidence>
<dbReference type="EMBL" id="QKVK01000006">
    <property type="protein sequence ID" value="PZF76344.1"/>
    <property type="molecule type" value="Genomic_DNA"/>
</dbReference>
<accession>A0A2W2B7U0</accession>
<keyword evidence="3" id="KW-1185">Reference proteome</keyword>
<evidence type="ECO:0000313" key="3">
    <source>
        <dbReference type="Proteomes" id="UP000248795"/>
    </source>
</evidence>
<comment type="caution">
    <text evidence="2">The sequence shown here is derived from an EMBL/GenBank/DDBJ whole genome shotgun (WGS) entry which is preliminary data.</text>
</comment>
<feature type="compositionally biased region" description="Acidic residues" evidence="1">
    <location>
        <begin position="77"/>
        <end position="95"/>
    </location>
</feature>
<evidence type="ECO:0000313" key="2">
    <source>
        <dbReference type="EMBL" id="PZF76344.1"/>
    </source>
</evidence>
<gene>
    <name evidence="2" type="ORF">DK847_14265</name>
</gene>
<dbReference type="Proteomes" id="UP000248795">
    <property type="component" value="Unassembled WGS sequence"/>
</dbReference>
<reference evidence="3" key="1">
    <citation type="submission" date="2018-06" db="EMBL/GenBank/DDBJ databases">
        <title>Aestuariibacter litoralis strain KCTC 52945T.</title>
        <authorList>
            <person name="Li X."/>
            <person name="Salam N."/>
            <person name="Li J.-L."/>
            <person name="Chen Y.-M."/>
            <person name="Yang Z.-W."/>
            <person name="Zhang L.-Y."/>
            <person name="Han M.-X."/>
            <person name="Xiao M."/>
            <person name="Li W.-J."/>
        </authorList>
    </citation>
    <scope>NUCLEOTIDE SEQUENCE [LARGE SCALE GENOMIC DNA]</scope>
    <source>
        <strain evidence="3">KCTC 52945</strain>
    </source>
</reference>
<feature type="region of interest" description="Disordered" evidence="1">
    <location>
        <begin position="75"/>
        <end position="95"/>
    </location>
</feature>
<name>A0A2W2B7U0_9HYPH</name>